<evidence type="ECO:0000313" key="3">
    <source>
        <dbReference type="EMBL" id="WIY00810.1"/>
    </source>
</evidence>
<feature type="domain" description="Clp R" evidence="2">
    <location>
        <begin position="1"/>
        <end position="69"/>
    </location>
</feature>
<keyword evidence="3" id="KW-0645">Protease</keyword>
<keyword evidence="1" id="KW-0677">Repeat</keyword>
<dbReference type="GO" id="GO:0006508">
    <property type="term" value="P:proteolysis"/>
    <property type="evidence" value="ECO:0007669"/>
    <property type="project" value="UniProtKB-KW"/>
</dbReference>
<sequence length="187" mass="19915">MRNPQFDDDVRALVRTAQERARALGHPGIGCEHLLYAIAHSPTPLGEVAREHGVTPERVAAQTDRLLNGPRSVFDGLDADALATIGIDLQAVREAVEATFGPAPVPRPRHRRRHRVRLPGHLPVTGRARSCLDTAVKDAEQGGTRVAEHHIGAAVVTADGGLVPPILAALGVSAPQLRRAILARAGR</sequence>
<evidence type="ECO:0000256" key="1">
    <source>
        <dbReference type="PROSITE-ProRule" id="PRU01251"/>
    </source>
</evidence>
<dbReference type="SUPFAM" id="SSF81923">
    <property type="entry name" value="Double Clp-N motif"/>
    <property type="match status" value="1"/>
</dbReference>
<gene>
    <name evidence="3" type="ORF">QRX60_43280</name>
</gene>
<dbReference type="Gene3D" id="1.10.1780.10">
    <property type="entry name" value="Clp, N-terminal domain"/>
    <property type="match status" value="2"/>
</dbReference>
<dbReference type="Pfam" id="PF02861">
    <property type="entry name" value="Clp_N"/>
    <property type="match status" value="1"/>
</dbReference>
<dbReference type="GO" id="GO:0008233">
    <property type="term" value="F:peptidase activity"/>
    <property type="evidence" value="ECO:0007669"/>
    <property type="project" value="UniProtKB-KW"/>
</dbReference>
<evidence type="ECO:0000313" key="4">
    <source>
        <dbReference type="Proteomes" id="UP001239397"/>
    </source>
</evidence>
<dbReference type="RefSeq" id="WP_285997272.1">
    <property type="nucleotide sequence ID" value="NZ_CP127295.1"/>
</dbReference>
<proteinExistence type="predicted"/>
<dbReference type="KEGG" id="amog:QRX60_43280"/>
<dbReference type="EMBL" id="CP127295">
    <property type="protein sequence ID" value="WIY00810.1"/>
    <property type="molecule type" value="Genomic_DNA"/>
</dbReference>
<dbReference type="InterPro" id="IPR004176">
    <property type="entry name" value="Clp_R_N"/>
</dbReference>
<accession>A0A9Y2NK65</accession>
<evidence type="ECO:0000259" key="2">
    <source>
        <dbReference type="PROSITE" id="PS51903"/>
    </source>
</evidence>
<dbReference type="AlphaFoldDB" id="A0A9Y2NK65"/>
<dbReference type="InterPro" id="IPR036628">
    <property type="entry name" value="Clp_N_dom_sf"/>
</dbReference>
<reference evidence="3 4" key="1">
    <citation type="submission" date="2023-06" db="EMBL/GenBank/DDBJ databases">
        <authorList>
            <person name="Oyuntsetseg B."/>
            <person name="Kim S.B."/>
        </authorList>
    </citation>
    <scope>NUCLEOTIDE SEQUENCE [LARGE SCALE GENOMIC DNA]</scope>
    <source>
        <strain evidence="3 4">4-36</strain>
    </source>
</reference>
<protein>
    <submittedName>
        <fullName evidence="3">Clp protease N-terminal domain-containing protein</fullName>
    </submittedName>
</protein>
<keyword evidence="4" id="KW-1185">Reference proteome</keyword>
<dbReference type="PROSITE" id="PS51903">
    <property type="entry name" value="CLP_R"/>
    <property type="match status" value="1"/>
</dbReference>
<name>A0A9Y2NK65_9PSEU</name>
<dbReference type="Proteomes" id="UP001239397">
    <property type="component" value="Chromosome"/>
</dbReference>
<keyword evidence="3" id="KW-0378">Hydrolase</keyword>
<organism evidence="3 4">
    <name type="scientific">Amycolatopsis mongoliensis</name>
    <dbReference type="NCBI Taxonomy" id="715475"/>
    <lineage>
        <taxon>Bacteria</taxon>
        <taxon>Bacillati</taxon>
        <taxon>Actinomycetota</taxon>
        <taxon>Actinomycetes</taxon>
        <taxon>Pseudonocardiales</taxon>
        <taxon>Pseudonocardiaceae</taxon>
        <taxon>Amycolatopsis</taxon>
    </lineage>
</organism>